<name>A0A2T2N5Y4_CORCC</name>
<feature type="signal peptide" evidence="2">
    <location>
        <begin position="1"/>
        <end position="18"/>
    </location>
</feature>
<dbReference type="InterPro" id="IPR021109">
    <property type="entry name" value="Peptidase_aspartic_dom_sf"/>
</dbReference>
<dbReference type="EMBL" id="KZ678149">
    <property type="protein sequence ID" value="PSN60438.1"/>
    <property type="molecule type" value="Genomic_DNA"/>
</dbReference>
<reference evidence="4 5" key="1">
    <citation type="journal article" date="2018" name="Front. Microbiol.">
        <title>Genome-Wide Analysis of Corynespora cassiicola Leaf Fall Disease Putative Effectors.</title>
        <authorList>
            <person name="Lopez D."/>
            <person name="Ribeiro S."/>
            <person name="Label P."/>
            <person name="Fumanal B."/>
            <person name="Venisse J.S."/>
            <person name="Kohler A."/>
            <person name="de Oliveira R.R."/>
            <person name="Labutti K."/>
            <person name="Lipzen A."/>
            <person name="Lail K."/>
            <person name="Bauer D."/>
            <person name="Ohm R.A."/>
            <person name="Barry K.W."/>
            <person name="Spatafora J."/>
            <person name="Grigoriev I.V."/>
            <person name="Martin F.M."/>
            <person name="Pujade-Renaud V."/>
        </authorList>
    </citation>
    <scope>NUCLEOTIDE SEQUENCE [LARGE SCALE GENOMIC DNA]</scope>
    <source>
        <strain evidence="4 5">Philippines</strain>
    </source>
</reference>
<feature type="domain" description="Peptidase A1" evidence="3">
    <location>
        <begin position="58"/>
        <end position="411"/>
    </location>
</feature>
<dbReference type="CDD" id="cd05471">
    <property type="entry name" value="pepsin_like"/>
    <property type="match status" value="1"/>
</dbReference>
<dbReference type="STRING" id="1448308.A0A2T2N5Y4"/>
<gene>
    <name evidence="4" type="ORF">BS50DRAFT_579299</name>
</gene>
<evidence type="ECO:0000313" key="5">
    <source>
        <dbReference type="Proteomes" id="UP000240883"/>
    </source>
</evidence>
<evidence type="ECO:0000313" key="4">
    <source>
        <dbReference type="EMBL" id="PSN60438.1"/>
    </source>
</evidence>
<dbReference type="Pfam" id="PF00026">
    <property type="entry name" value="Asp"/>
    <property type="match status" value="1"/>
</dbReference>
<dbReference type="SUPFAM" id="SSF50630">
    <property type="entry name" value="Acid proteases"/>
    <property type="match status" value="1"/>
</dbReference>
<dbReference type="GO" id="GO:0006508">
    <property type="term" value="P:proteolysis"/>
    <property type="evidence" value="ECO:0007669"/>
    <property type="project" value="UniProtKB-KW"/>
</dbReference>
<dbReference type="InterPro" id="IPR033121">
    <property type="entry name" value="PEPTIDASE_A1"/>
</dbReference>
<accession>A0A2T2N5Y4</accession>
<keyword evidence="2" id="KW-0732">Signal</keyword>
<keyword evidence="4" id="KW-0378">Hydrolase</keyword>
<feature type="chain" id="PRO_5015451459" evidence="2">
    <location>
        <begin position="19"/>
        <end position="437"/>
    </location>
</feature>
<dbReference type="PANTHER" id="PTHR47966:SF51">
    <property type="entry name" value="BETA-SITE APP-CLEAVING ENZYME, ISOFORM A-RELATED"/>
    <property type="match status" value="1"/>
</dbReference>
<dbReference type="PANTHER" id="PTHR47966">
    <property type="entry name" value="BETA-SITE APP-CLEAVING ENZYME, ISOFORM A-RELATED"/>
    <property type="match status" value="1"/>
</dbReference>
<dbReference type="Proteomes" id="UP000240883">
    <property type="component" value="Unassembled WGS sequence"/>
</dbReference>
<dbReference type="Gene3D" id="2.40.70.10">
    <property type="entry name" value="Acid Proteases"/>
    <property type="match status" value="2"/>
</dbReference>
<dbReference type="InterPro" id="IPR001461">
    <property type="entry name" value="Aspartic_peptidase_A1"/>
</dbReference>
<dbReference type="AlphaFoldDB" id="A0A2T2N5Y4"/>
<protein>
    <submittedName>
        <fullName evidence="4">Acid protease</fullName>
    </submittedName>
</protein>
<evidence type="ECO:0000256" key="2">
    <source>
        <dbReference type="SAM" id="SignalP"/>
    </source>
</evidence>
<dbReference type="OrthoDB" id="15189at2759"/>
<comment type="similarity">
    <text evidence="1">Belongs to the peptidase A1 family.</text>
</comment>
<proteinExistence type="inferred from homology"/>
<dbReference type="PROSITE" id="PS51767">
    <property type="entry name" value="PEPTIDASE_A1"/>
    <property type="match status" value="1"/>
</dbReference>
<evidence type="ECO:0000256" key="1">
    <source>
        <dbReference type="ARBA" id="ARBA00007447"/>
    </source>
</evidence>
<evidence type="ECO:0000259" key="3">
    <source>
        <dbReference type="PROSITE" id="PS51767"/>
    </source>
</evidence>
<sequence length="437" mass="49425">MWGILIYCVSALLALLSAFTLLAHMNEFFGTDSGVANVAEQSLLTLEVYVPPKRLDDLYQAVDISFGNQMLAVQLDTSSADTFFASDRCSTTDEQSGCFGLKHTYAFNATHDSVQFGKFDKITEKGRVRGDILTTKAEINHKTISNLTVGWIHKSPSNGFEQGSFSGSLGLGMLPISQMWQNHSILPFFHTLAVQGIIPRRKFSLSSPRFGDPDQRFGKLTLGGIEERFAHSHIAYSDTLAFSIPANDSARVEARSDPEAYAWSVELQSIRINGNIVPVAPGRLRPDRKHVSVVDSASPYIYIRTEDFYRVINDFEGLVEVEEHESGDHAWFQCDKMQTLEFKVNEQWIILDPLDLVEAGQKRVKYGMNWCRATLRTRDEERLGDGLMGLPFLRSVFTVFEYDEREMYQYSPRLGLLSTVEKAKIADRYHALYKKRI</sequence>
<keyword evidence="4" id="KW-0645">Protease</keyword>
<dbReference type="GO" id="GO:0004190">
    <property type="term" value="F:aspartic-type endopeptidase activity"/>
    <property type="evidence" value="ECO:0007669"/>
    <property type="project" value="InterPro"/>
</dbReference>
<dbReference type="InterPro" id="IPR034164">
    <property type="entry name" value="Pepsin-like_dom"/>
</dbReference>
<organism evidence="4 5">
    <name type="scientific">Corynespora cassiicola Philippines</name>
    <dbReference type="NCBI Taxonomy" id="1448308"/>
    <lineage>
        <taxon>Eukaryota</taxon>
        <taxon>Fungi</taxon>
        <taxon>Dikarya</taxon>
        <taxon>Ascomycota</taxon>
        <taxon>Pezizomycotina</taxon>
        <taxon>Dothideomycetes</taxon>
        <taxon>Pleosporomycetidae</taxon>
        <taxon>Pleosporales</taxon>
        <taxon>Corynesporascaceae</taxon>
        <taxon>Corynespora</taxon>
    </lineage>
</organism>
<keyword evidence="5" id="KW-1185">Reference proteome</keyword>